<dbReference type="PANTHER" id="PTHR38436:SF1">
    <property type="entry name" value="ESTER CYCLASE"/>
    <property type="match status" value="1"/>
</dbReference>
<gene>
    <name evidence="2" type="ORF">OO016_11805</name>
</gene>
<proteinExistence type="predicted"/>
<dbReference type="PANTHER" id="PTHR38436">
    <property type="entry name" value="POLYKETIDE CYCLASE SNOAL-LIKE DOMAIN"/>
    <property type="match status" value="1"/>
</dbReference>
<evidence type="ECO:0000313" key="3">
    <source>
        <dbReference type="Proteomes" id="UP001207116"/>
    </source>
</evidence>
<dbReference type="Gene3D" id="3.10.450.50">
    <property type="match status" value="2"/>
</dbReference>
<feature type="chain" id="PRO_5042081787" evidence="1">
    <location>
        <begin position="22"/>
        <end position="310"/>
    </location>
</feature>
<name>A0AAE3MMQ0_9FLAO</name>
<dbReference type="Proteomes" id="UP001207116">
    <property type="component" value="Unassembled WGS sequence"/>
</dbReference>
<sequence length="310" mass="34431">MKNLFYAALVLLLIAGCQSQGPERYSTTGPEIDVVKSLVADYEQGNWESWLTKYADTAKVYHNNWDEGITANELKEAFQESLAPFSTYSFKDEPIFYEKVIDNNGKTWVNFWGVWQATPTGSDKSMDVPVHLSVNVEDGKIVEEYGFWDGSIIQNAMAELTAMQNAPEAEQAIMANQAKVAEAWSNYDKELFASAASPNVVRNANGIRIASNLEEYAGLMDVFHSAFPDFNVVVDSYVIRDGKSYLTWTVTGTNTGEFMGNAPTGKAIKTHGMSIWTFDADGKAIQEDAYFDNMELYNQLGYTVSPPAGE</sequence>
<dbReference type="Pfam" id="PF07366">
    <property type="entry name" value="SnoaL"/>
    <property type="match status" value="1"/>
</dbReference>
<keyword evidence="3" id="KW-1185">Reference proteome</keyword>
<protein>
    <submittedName>
        <fullName evidence="2">Nuclear transport factor 2 family protein</fullName>
    </submittedName>
</protein>
<dbReference type="InterPro" id="IPR032710">
    <property type="entry name" value="NTF2-like_dom_sf"/>
</dbReference>
<dbReference type="SUPFAM" id="SSF54427">
    <property type="entry name" value="NTF2-like"/>
    <property type="match status" value="2"/>
</dbReference>
<keyword evidence="1" id="KW-0732">Signal</keyword>
<organism evidence="2 3">
    <name type="scientific">Lentiprolixibacter aurantiacus</name>
    <dbReference type="NCBI Taxonomy" id="2993939"/>
    <lineage>
        <taxon>Bacteria</taxon>
        <taxon>Pseudomonadati</taxon>
        <taxon>Bacteroidota</taxon>
        <taxon>Flavobacteriia</taxon>
        <taxon>Flavobacteriales</taxon>
        <taxon>Flavobacteriaceae</taxon>
        <taxon>Lentiprolixibacter</taxon>
    </lineage>
</organism>
<dbReference type="InterPro" id="IPR009959">
    <property type="entry name" value="Cyclase_SnoaL-like"/>
</dbReference>
<dbReference type="EMBL" id="JAPFQP010000004">
    <property type="protein sequence ID" value="MCX2720289.1"/>
    <property type="molecule type" value="Genomic_DNA"/>
</dbReference>
<feature type="signal peptide" evidence="1">
    <location>
        <begin position="1"/>
        <end position="21"/>
    </location>
</feature>
<accession>A0AAE3MMQ0</accession>
<reference evidence="2" key="1">
    <citation type="submission" date="2022-11" db="EMBL/GenBank/DDBJ databases">
        <title>The characterization of three novel Bacteroidetes species and genomic analysis of their roles in tidal elemental geochemical cycles.</title>
        <authorList>
            <person name="Ma K.-J."/>
        </authorList>
    </citation>
    <scope>NUCLEOTIDE SEQUENCE</scope>
    <source>
        <strain evidence="2">M415</strain>
    </source>
</reference>
<dbReference type="AlphaFoldDB" id="A0AAE3MMQ0"/>
<evidence type="ECO:0000256" key="1">
    <source>
        <dbReference type="SAM" id="SignalP"/>
    </source>
</evidence>
<dbReference type="PROSITE" id="PS51257">
    <property type="entry name" value="PROKAR_LIPOPROTEIN"/>
    <property type="match status" value="1"/>
</dbReference>
<evidence type="ECO:0000313" key="2">
    <source>
        <dbReference type="EMBL" id="MCX2720289.1"/>
    </source>
</evidence>
<dbReference type="GO" id="GO:0030638">
    <property type="term" value="P:polyketide metabolic process"/>
    <property type="evidence" value="ECO:0007669"/>
    <property type="project" value="InterPro"/>
</dbReference>
<dbReference type="RefSeq" id="WP_266014179.1">
    <property type="nucleotide sequence ID" value="NZ_JAPFQP010000004.1"/>
</dbReference>
<comment type="caution">
    <text evidence="2">The sequence shown here is derived from an EMBL/GenBank/DDBJ whole genome shotgun (WGS) entry which is preliminary data.</text>
</comment>